<evidence type="ECO:0000256" key="4">
    <source>
        <dbReference type="ARBA" id="ARBA00023163"/>
    </source>
</evidence>
<keyword evidence="9" id="KW-1185">Reference proteome</keyword>
<feature type="domain" description="Zn(2)-C6 fungal-type" evidence="7">
    <location>
        <begin position="7"/>
        <end position="36"/>
    </location>
</feature>
<sequence>MSAKKTPCDECRERKRRCTYDKPCQRCIKFNISCVYTIQTSPADEEYLQQIKLLEEVDQLHCQLDSIQQEMVSLHLASPLTEEVSSPSTTFSNESISTVSSYSPLSAYATVPSSINGHYNSNNSNNSNNSDSNNSNNSDTNSDTRIVKRQRTQQGLEAMIQRDTPNSNWTLTVSKGNLIIRTDINTYAELMDYFCKSVGSVEMNNVIHCSVNDISTNRKDALSSILQVFVWKRYGKSRFKTITYGFHRKCYNIRDNSTDNWALVTQQNDASTTLQLLHTYLCCCHLDHLAIHVPTFLKLLVRLDVMQSPAVLALCAVACTSTCHHIIQTLPPSANLNVYGRFYFEQARELAMDNFDEPSLEIFATFVLMAFYKLLLQQTDESQRYGDMAERIAVILAEQSLGDEAKVLFERLEMQLFHILAVSHLSNHKHGVGGHQSDRPPLDRRILNLFHGASDLLQPTCDDTDQEKRHILLKNYVHQLNKECHNTAHQAPSEDTVNYVGIVGHMVEMAMRRWYAALPDSFRLDIPLFDSFRRSNNTTTATTIAAMEAAPDVIPFLATLTVYNEYMMMAKAHICKTPDDLETRESIAAYWKANNGDIDFDYVCAQWGRKWSHRLAKLEDFMKKKRLDQYYDNKANGKDDDNDVDDPRKCEQQIITALLESGYAGFDDPAAEISVTVALNTIQLLQYIRQVYPCHYNQRAALNAWHILWRATKFGFGDRATLHANLVCCLDMVREEFNRIPYKAILVNYVAKMEQELDDLYS</sequence>
<dbReference type="InParanoid" id="A0A168SI20"/>
<dbReference type="InterPro" id="IPR036864">
    <property type="entry name" value="Zn2-C6_fun-type_DNA-bd_sf"/>
</dbReference>
<evidence type="ECO:0000259" key="7">
    <source>
        <dbReference type="PROSITE" id="PS50048"/>
    </source>
</evidence>
<evidence type="ECO:0000256" key="2">
    <source>
        <dbReference type="ARBA" id="ARBA00022723"/>
    </source>
</evidence>
<dbReference type="PROSITE" id="PS50048">
    <property type="entry name" value="ZN2_CY6_FUNGAL_2"/>
    <property type="match status" value="1"/>
</dbReference>
<dbReference type="SMART" id="SM00066">
    <property type="entry name" value="GAL4"/>
    <property type="match status" value="1"/>
</dbReference>
<proteinExistence type="predicted"/>
<accession>A0A168SI20</accession>
<protein>
    <recommendedName>
        <fullName evidence="7">Zn(2)-C6 fungal-type domain-containing protein</fullName>
    </recommendedName>
</protein>
<dbReference type="AlphaFoldDB" id="A0A168SI20"/>
<dbReference type="GO" id="GO:0000981">
    <property type="term" value="F:DNA-binding transcription factor activity, RNA polymerase II-specific"/>
    <property type="evidence" value="ECO:0007669"/>
    <property type="project" value="InterPro"/>
</dbReference>
<name>A0A168SI20_ABSGL</name>
<dbReference type="SUPFAM" id="SSF57701">
    <property type="entry name" value="Zn2/Cys6 DNA-binding domain"/>
    <property type="match status" value="1"/>
</dbReference>
<dbReference type="Pfam" id="PF00172">
    <property type="entry name" value="Zn_clus"/>
    <property type="match status" value="1"/>
</dbReference>
<dbReference type="GO" id="GO:0008270">
    <property type="term" value="F:zinc ion binding"/>
    <property type="evidence" value="ECO:0007669"/>
    <property type="project" value="InterPro"/>
</dbReference>
<keyword evidence="2" id="KW-0479">Metal-binding</keyword>
<feature type="region of interest" description="Disordered" evidence="6">
    <location>
        <begin position="117"/>
        <end position="146"/>
    </location>
</feature>
<evidence type="ECO:0000313" key="8">
    <source>
        <dbReference type="EMBL" id="SAM08467.1"/>
    </source>
</evidence>
<keyword evidence="5" id="KW-0539">Nucleus</keyword>
<dbReference type="CDD" id="cd12148">
    <property type="entry name" value="fungal_TF_MHR"/>
    <property type="match status" value="1"/>
</dbReference>
<dbReference type="EMBL" id="LT554895">
    <property type="protein sequence ID" value="SAM08467.1"/>
    <property type="molecule type" value="Genomic_DNA"/>
</dbReference>
<evidence type="ECO:0000256" key="6">
    <source>
        <dbReference type="SAM" id="MobiDB-lite"/>
    </source>
</evidence>
<dbReference type="Proteomes" id="UP000078561">
    <property type="component" value="Unassembled WGS sequence"/>
</dbReference>
<dbReference type="GO" id="GO:0005634">
    <property type="term" value="C:nucleus"/>
    <property type="evidence" value="ECO:0007669"/>
    <property type="project" value="UniProtKB-SubCell"/>
</dbReference>
<comment type="subcellular location">
    <subcellularLocation>
        <location evidence="1">Nucleus</location>
    </subcellularLocation>
</comment>
<keyword evidence="4" id="KW-0804">Transcription</keyword>
<dbReference type="PANTHER" id="PTHR47338:SF5">
    <property type="entry name" value="ZN(II)2CYS6 TRANSCRIPTION FACTOR (EUROFUNG)"/>
    <property type="match status" value="1"/>
</dbReference>
<feature type="compositionally biased region" description="Low complexity" evidence="6">
    <location>
        <begin position="120"/>
        <end position="144"/>
    </location>
</feature>
<dbReference type="OrthoDB" id="4356994at2759"/>
<evidence type="ECO:0000256" key="5">
    <source>
        <dbReference type="ARBA" id="ARBA00023242"/>
    </source>
</evidence>
<dbReference type="InterPro" id="IPR001138">
    <property type="entry name" value="Zn2Cys6_DnaBD"/>
</dbReference>
<evidence type="ECO:0000313" key="9">
    <source>
        <dbReference type="Proteomes" id="UP000078561"/>
    </source>
</evidence>
<organism evidence="8">
    <name type="scientific">Absidia glauca</name>
    <name type="common">Pin mould</name>
    <dbReference type="NCBI Taxonomy" id="4829"/>
    <lineage>
        <taxon>Eukaryota</taxon>
        <taxon>Fungi</taxon>
        <taxon>Fungi incertae sedis</taxon>
        <taxon>Mucoromycota</taxon>
        <taxon>Mucoromycotina</taxon>
        <taxon>Mucoromycetes</taxon>
        <taxon>Mucorales</taxon>
        <taxon>Cunninghamellaceae</taxon>
        <taxon>Absidia</taxon>
    </lineage>
</organism>
<dbReference type="PROSITE" id="PS00463">
    <property type="entry name" value="ZN2_CY6_FUNGAL_1"/>
    <property type="match status" value="1"/>
</dbReference>
<dbReference type="OMA" id="DDDCDCV"/>
<gene>
    <name evidence="8" type="primary">ABSGL_14130.1 scaffold 14385</name>
</gene>
<dbReference type="Gene3D" id="4.10.240.10">
    <property type="entry name" value="Zn(2)-C6 fungal-type DNA-binding domain"/>
    <property type="match status" value="1"/>
</dbReference>
<evidence type="ECO:0000256" key="1">
    <source>
        <dbReference type="ARBA" id="ARBA00004123"/>
    </source>
</evidence>
<reference evidence="8" key="1">
    <citation type="submission" date="2016-04" db="EMBL/GenBank/DDBJ databases">
        <authorList>
            <person name="Evans L.H."/>
            <person name="Alamgir A."/>
            <person name="Owens N."/>
            <person name="Weber N.D."/>
            <person name="Virtaneva K."/>
            <person name="Barbian K."/>
            <person name="Babar A."/>
            <person name="Rosenke K."/>
        </authorList>
    </citation>
    <scope>NUCLEOTIDE SEQUENCE [LARGE SCALE GENOMIC DNA]</scope>
    <source>
        <strain evidence="8">CBS 101.48</strain>
    </source>
</reference>
<evidence type="ECO:0000256" key="3">
    <source>
        <dbReference type="ARBA" id="ARBA00023015"/>
    </source>
</evidence>
<dbReference type="InterPro" id="IPR050815">
    <property type="entry name" value="TF_fung"/>
</dbReference>
<dbReference type="CDD" id="cd00067">
    <property type="entry name" value="GAL4"/>
    <property type="match status" value="1"/>
</dbReference>
<keyword evidence="3" id="KW-0805">Transcription regulation</keyword>
<dbReference type="PANTHER" id="PTHR47338">
    <property type="entry name" value="ZN(II)2CYS6 TRANSCRIPTION FACTOR (EUROFUNG)-RELATED"/>
    <property type="match status" value="1"/>
</dbReference>